<accession>A0AAE0ZG17</accession>
<evidence type="ECO:0000313" key="2">
    <source>
        <dbReference type="EMBL" id="KAK3768759.1"/>
    </source>
</evidence>
<protein>
    <submittedName>
        <fullName evidence="2">Uncharacterized protein</fullName>
    </submittedName>
</protein>
<feature type="region of interest" description="Disordered" evidence="1">
    <location>
        <begin position="71"/>
        <end position="105"/>
    </location>
</feature>
<reference evidence="2" key="1">
    <citation type="journal article" date="2023" name="G3 (Bethesda)">
        <title>A reference genome for the long-term kleptoplast-retaining sea slug Elysia crispata morphotype clarki.</title>
        <authorList>
            <person name="Eastman K.E."/>
            <person name="Pendleton A.L."/>
            <person name="Shaikh M.A."/>
            <person name="Suttiyut T."/>
            <person name="Ogas R."/>
            <person name="Tomko P."/>
            <person name="Gavelis G."/>
            <person name="Widhalm J.R."/>
            <person name="Wisecaver J.H."/>
        </authorList>
    </citation>
    <scope>NUCLEOTIDE SEQUENCE</scope>
    <source>
        <strain evidence="2">ECLA1</strain>
    </source>
</reference>
<evidence type="ECO:0000256" key="1">
    <source>
        <dbReference type="SAM" id="MobiDB-lite"/>
    </source>
</evidence>
<dbReference type="Proteomes" id="UP001283361">
    <property type="component" value="Unassembled WGS sequence"/>
</dbReference>
<proteinExistence type="predicted"/>
<name>A0AAE0ZG17_9GAST</name>
<dbReference type="EMBL" id="JAWDGP010004017">
    <property type="protein sequence ID" value="KAK3768759.1"/>
    <property type="molecule type" value="Genomic_DNA"/>
</dbReference>
<gene>
    <name evidence="2" type="ORF">RRG08_061218</name>
</gene>
<organism evidence="2 3">
    <name type="scientific">Elysia crispata</name>
    <name type="common">lettuce slug</name>
    <dbReference type="NCBI Taxonomy" id="231223"/>
    <lineage>
        <taxon>Eukaryota</taxon>
        <taxon>Metazoa</taxon>
        <taxon>Spiralia</taxon>
        <taxon>Lophotrochozoa</taxon>
        <taxon>Mollusca</taxon>
        <taxon>Gastropoda</taxon>
        <taxon>Heterobranchia</taxon>
        <taxon>Euthyneura</taxon>
        <taxon>Panpulmonata</taxon>
        <taxon>Sacoglossa</taxon>
        <taxon>Placobranchoidea</taxon>
        <taxon>Plakobranchidae</taxon>
        <taxon>Elysia</taxon>
    </lineage>
</organism>
<sequence>MSSESRKAKYMGVRRTEECRGQNASLLQAVIDWRRVRERSSELDCTVPAFGEGYDHLQELWPTPISFRECEETGSADQSTPAVNEPDNRKRRGENQRQPVRSSEIELDRLSANQRRCAKAWPISE</sequence>
<comment type="caution">
    <text evidence="2">The sequence shown here is derived from an EMBL/GenBank/DDBJ whole genome shotgun (WGS) entry which is preliminary data.</text>
</comment>
<keyword evidence="3" id="KW-1185">Reference proteome</keyword>
<evidence type="ECO:0000313" key="3">
    <source>
        <dbReference type="Proteomes" id="UP001283361"/>
    </source>
</evidence>
<dbReference type="AlphaFoldDB" id="A0AAE0ZG17"/>